<sequence>MIQEEMKDIREGKIQAPKVVLMNSFLWDLTRWGPMKEDQYKKDLVKTFKIFKRSLPEDTLVVWLATMPVATEKVKGGVFIKQ</sequence>
<comment type="similarity">
    <text evidence="1">Belongs to the PC-esterase family.</text>
</comment>
<proteinExistence type="inferred from homology"/>
<evidence type="ECO:0000256" key="1">
    <source>
        <dbReference type="ARBA" id="ARBA00037957"/>
    </source>
</evidence>
<evidence type="ECO:0000313" key="3">
    <source>
        <dbReference type="Proteomes" id="UP001381693"/>
    </source>
</evidence>
<dbReference type="Proteomes" id="UP001381693">
    <property type="component" value="Unassembled WGS sequence"/>
</dbReference>
<organism evidence="2 3">
    <name type="scientific">Halocaridina rubra</name>
    <name type="common">Hawaiian red shrimp</name>
    <dbReference type="NCBI Taxonomy" id="373956"/>
    <lineage>
        <taxon>Eukaryota</taxon>
        <taxon>Metazoa</taxon>
        <taxon>Ecdysozoa</taxon>
        <taxon>Arthropoda</taxon>
        <taxon>Crustacea</taxon>
        <taxon>Multicrustacea</taxon>
        <taxon>Malacostraca</taxon>
        <taxon>Eumalacostraca</taxon>
        <taxon>Eucarida</taxon>
        <taxon>Decapoda</taxon>
        <taxon>Pleocyemata</taxon>
        <taxon>Caridea</taxon>
        <taxon>Atyoidea</taxon>
        <taxon>Atyidae</taxon>
        <taxon>Halocaridina</taxon>
    </lineage>
</organism>
<dbReference type="EMBL" id="JAXCGZ010006333">
    <property type="protein sequence ID" value="KAK7079848.1"/>
    <property type="molecule type" value="Genomic_DNA"/>
</dbReference>
<comment type="caution">
    <text evidence="2">The sequence shown here is derived from an EMBL/GenBank/DDBJ whole genome shotgun (WGS) entry which is preliminary data.</text>
</comment>
<name>A0AAN8XE63_HALRR</name>
<reference evidence="2 3" key="1">
    <citation type="submission" date="2023-11" db="EMBL/GenBank/DDBJ databases">
        <title>Halocaridina rubra genome assembly.</title>
        <authorList>
            <person name="Smith C."/>
        </authorList>
    </citation>
    <scope>NUCLEOTIDE SEQUENCE [LARGE SCALE GENOMIC DNA]</scope>
    <source>
        <strain evidence="2">EP-1</strain>
        <tissue evidence="2">Whole</tissue>
    </source>
</reference>
<dbReference type="PANTHER" id="PTHR14469:SF0">
    <property type="entry name" value="FAMILY WITH SEQUENCE SIMILARITY 113"/>
    <property type="match status" value="1"/>
</dbReference>
<keyword evidence="3" id="KW-1185">Reference proteome</keyword>
<gene>
    <name evidence="2" type="primary">PCED1A</name>
    <name evidence="2" type="ORF">SK128_024541</name>
</gene>
<evidence type="ECO:0000313" key="2">
    <source>
        <dbReference type="EMBL" id="KAK7079848.1"/>
    </source>
</evidence>
<accession>A0AAN8XE63</accession>
<dbReference type="PANTHER" id="PTHR14469">
    <property type="entry name" value="SARCOMA ANTIGEN NY-SAR-23"/>
    <property type="match status" value="1"/>
</dbReference>
<dbReference type="AlphaFoldDB" id="A0AAN8XE63"/>
<protein>
    <submittedName>
        <fullName evidence="2">GDSL/SGNH-like Acyl-Esterase found in Pmr5 and Cas1p</fullName>
    </submittedName>
</protein>
<feature type="non-terminal residue" evidence="2">
    <location>
        <position position="82"/>
    </location>
</feature>